<evidence type="ECO:0000313" key="1">
    <source>
        <dbReference type="EMBL" id="SVD96273.1"/>
    </source>
</evidence>
<dbReference type="EMBL" id="UINC01184855">
    <property type="protein sequence ID" value="SVD96273.1"/>
    <property type="molecule type" value="Genomic_DNA"/>
</dbReference>
<gene>
    <name evidence="1" type="ORF">METZ01_LOCUS449127</name>
</gene>
<organism evidence="1">
    <name type="scientific">marine metagenome</name>
    <dbReference type="NCBI Taxonomy" id="408172"/>
    <lineage>
        <taxon>unclassified sequences</taxon>
        <taxon>metagenomes</taxon>
        <taxon>ecological metagenomes</taxon>
    </lineage>
</organism>
<proteinExistence type="predicted"/>
<name>A0A382ZLG1_9ZZZZ</name>
<reference evidence="1" key="1">
    <citation type="submission" date="2018-05" db="EMBL/GenBank/DDBJ databases">
        <authorList>
            <person name="Lanie J.A."/>
            <person name="Ng W.-L."/>
            <person name="Kazmierczak K.M."/>
            <person name="Andrzejewski T.M."/>
            <person name="Davidsen T.M."/>
            <person name="Wayne K.J."/>
            <person name="Tettelin H."/>
            <person name="Glass J.I."/>
            <person name="Rusch D."/>
            <person name="Podicherti R."/>
            <person name="Tsui H.-C.T."/>
            <person name="Winkler M.E."/>
        </authorList>
    </citation>
    <scope>NUCLEOTIDE SEQUENCE</scope>
</reference>
<accession>A0A382ZLG1</accession>
<sequence>MNAKLKEFFFIGRLSDWFFNNLFNLKDGW</sequence>
<protein>
    <submittedName>
        <fullName evidence="1">Uncharacterized protein</fullName>
    </submittedName>
</protein>
<dbReference type="AlphaFoldDB" id="A0A382ZLG1"/>
<feature type="non-terminal residue" evidence="1">
    <location>
        <position position="29"/>
    </location>
</feature>